<name>A0A6J5NTM6_9CAUD</name>
<dbReference type="GO" id="GO:0003676">
    <property type="term" value="F:nucleic acid binding"/>
    <property type="evidence" value="ECO:0007669"/>
    <property type="project" value="InterPro"/>
</dbReference>
<gene>
    <name evidence="1" type="ORF">UFOVP767_4</name>
</gene>
<evidence type="ECO:0008006" key="2">
    <source>
        <dbReference type="Google" id="ProtNLM"/>
    </source>
</evidence>
<dbReference type="InterPro" id="IPR011856">
    <property type="entry name" value="tRNA_endonuc-like_dom_sf"/>
</dbReference>
<dbReference type="EMBL" id="LR796714">
    <property type="protein sequence ID" value="CAB4160498.1"/>
    <property type="molecule type" value="Genomic_DNA"/>
</dbReference>
<accession>A0A6J5NTM6</accession>
<proteinExistence type="predicted"/>
<sequence>MAGGKRNRERGAELELEVVHTWKDQGVEAQRVPLSGGAGGMFCGDVMLAGYTIECKRRKTGFGVLYDALEQQGSDFLVVRADRKPRLYVIPEETMLLWHKQYGIFNFNLANSKKEQDNEL</sequence>
<reference evidence="1" key="1">
    <citation type="submission" date="2020-04" db="EMBL/GenBank/DDBJ databases">
        <authorList>
            <person name="Chiriac C."/>
            <person name="Salcher M."/>
            <person name="Ghai R."/>
            <person name="Kavagutti S V."/>
        </authorList>
    </citation>
    <scope>NUCLEOTIDE SEQUENCE</scope>
</reference>
<dbReference type="Gene3D" id="3.40.1350.10">
    <property type="match status" value="1"/>
</dbReference>
<evidence type="ECO:0000313" key="1">
    <source>
        <dbReference type="EMBL" id="CAB4160498.1"/>
    </source>
</evidence>
<organism evidence="1">
    <name type="scientific">uncultured Caudovirales phage</name>
    <dbReference type="NCBI Taxonomy" id="2100421"/>
    <lineage>
        <taxon>Viruses</taxon>
        <taxon>Duplodnaviria</taxon>
        <taxon>Heunggongvirae</taxon>
        <taxon>Uroviricota</taxon>
        <taxon>Caudoviricetes</taxon>
        <taxon>Peduoviridae</taxon>
        <taxon>Maltschvirus</taxon>
        <taxon>Maltschvirus maltsch</taxon>
    </lineage>
</organism>
<protein>
    <recommendedName>
        <fullName evidence="2">Holliday junction resolvase</fullName>
    </recommendedName>
</protein>